<feature type="chain" id="PRO_5025580562" evidence="3">
    <location>
        <begin position="23"/>
        <end position="89"/>
    </location>
</feature>
<keyword evidence="3" id="KW-0732">Signal</keyword>
<dbReference type="AlphaFoldDB" id="A0A699QH20"/>
<dbReference type="InterPro" id="IPR033132">
    <property type="entry name" value="GH_1_N_CS"/>
</dbReference>
<feature type="non-terminal residue" evidence="4">
    <location>
        <position position="89"/>
    </location>
</feature>
<accession>A0A699QH20</accession>
<dbReference type="InterPro" id="IPR001360">
    <property type="entry name" value="Glyco_hydro_1"/>
</dbReference>
<organism evidence="4">
    <name type="scientific">Tanacetum cinerariifolium</name>
    <name type="common">Dalmatian daisy</name>
    <name type="synonym">Chrysanthemum cinerariifolium</name>
    <dbReference type="NCBI Taxonomy" id="118510"/>
    <lineage>
        <taxon>Eukaryota</taxon>
        <taxon>Viridiplantae</taxon>
        <taxon>Streptophyta</taxon>
        <taxon>Embryophyta</taxon>
        <taxon>Tracheophyta</taxon>
        <taxon>Spermatophyta</taxon>
        <taxon>Magnoliopsida</taxon>
        <taxon>eudicotyledons</taxon>
        <taxon>Gunneridae</taxon>
        <taxon>Pentapetalae</taxon>
        <taxon>asterids</taxon>
        <taxon>campanulids</taxon>
        <taxon>Asterales</taxon>
        <taxon>Asteraceae</taxon>
        <taxon>Asteroideae</taxon>
        <taxon>Anthemideae</taxon>
        <taxon>Anthemidinae</taxon>
        <taxon>Tanacetum</taxon>
    </lineage>
</organism>
<comment type="caution">
    <text evidence="4">The sequence shown here is derived from an EMBL/GenBank/DDBJ whole genome shotgun (WGS) entry which is preliminary data.</text>
</comment>
<proteinExistence type="inferred from homology"/>
<feature type="signal peptide" evidence="3">
    <location>
        <begin position="1"/>
        <end position="22"/>
    </location>
</feature>
<evidence type="ECO:0000256" key="3">
    <source>
        <dbReference type="SAM" id="SignalP"/>
    </source>
</evidence>
<keyword evidence="2" id="KW-0378">Hydrolase</keyword>
<protein>
    <submittedName>
        <fullName evidence="4">Beta-glucosidase 18-like</fullName>
    </submittedName>
</protein>
<dbReference type="SUPFAM" id="SSF51445">
    <property type="entry name" value="(Trans)glycosidases"/>
    <property type="match status" value="1"/>
</dbReference>
<comment type="similarity">
    <text evidence="1">Belongs to the glycosyl hydrolase 1 family.</text>
</comment>
<dbReference type="EMBL" id="BKCJ011023326">
    <property type="protein sequence ID" value="GFC69136.1"/>
    <property type="molecule type" value="Genomic_DNA"/>
</dbReference>
<dbReference type="Gene3D" id="3.20.20.80">
    <property type="entry name" value="Glycosidases"/>
    <property type="match status" value="1"/>
</dbReference>
<dbReference type="InterPro" id="IPR017853">
    <property type="entry name" value="GH"/>
</dbReference>
<dbReference type="PROSITE" id="PS00653">
    <property type="entry name" value="GLYCOSYL_HYDROL_F1_2"/>
    <property type="match status" value="1"/>
</dbReference>
<reference evidence="4" key="1">
    <citation type="journal article" date="2019" name="Sci. Rep.">
        <title>Draft genome of Tanacetum cinerariifolium, the natural source of mosquito coil.</title>
        <authorList>
            <person name="Yamashiro T."/>
            <person name="Shiraishi A."/>
            <person name="Satake H."/>
            <person name="Nakayama K."/>
        </authorList>
    </citation>
    <scope>NUCLEOTIDE SEQUENCE</scope>
</reference>
<sequence>MNSLNICIFFFLFFASTTLVQAFNNGKETYILQENEETQVKRSDFPPGFLFGVATSAYQVEGAYLEDGKSLSNWDVEGAYLEDGKSLSN</sequence>
<name>A0A699QH20_TANCI</name>
<gene>
    <name evidence="4" type="ORF">Tci_841106</name>
</gene>
<evidence type="ECO:0000313" key="4">
    <source>
        <dbReference type="EMBL" id="GFC69136.1"/>
    </source>
</evidence>
<dbReference type="Pfam" id="PF00232">
    <property type="entry name" value="Glyco_hydro_1"/>
    <property type="match status" value="1"/>
</dbReference>
<evidence type="ECO:0000256" key="2">
    <source>
        <dbReference type="ARBA" id="ARBA00022801"/>
    </source>
</evidence>
<dbReference type="GO" id="GO:0004553">
    <property type="term" value="F:hydrolase activity, hydrolyzing O-glycosyl compounds"/>
    <property type="evidence" value="ECO:0007669"/>
    <property type="project" value="InterPro"/>
</dbReference>
<dbReference type="GO" id="GO:0005975">
    <property type="term" value="P:carbohydrate metabolic process"/>
    <property type="evidence" value="ECO:0007669"/>
    <property type="project" value="InterPro"/>
</dbReference>
<evidence type="ECO:0000256" key="1">
    <source>
        <dbReference type="ARBA" id="ARBA00010838"/>
    </source>
</evidence>